<dbReference type="OrthoDB" id="445556at2759"/>
<dbReference type="EMBL" id="JAFEUZ010000031">
    <property type="protein sequence ID" value="KAG5471533.1"/>
    <property type="molecule type" value="Genomic_DNA"/>
</dbReference>
<keyword evidence="4" id="KW-1185">Reference proteome</keyword>
<dbReference type="Pfam" id="PF00226">
    <property type="entry name" value="DnaJ"/>
    <property type="match status" value="1"/>
</dbReference>
<reference evidence="4" key="2">
    <citation type="journal article" date="2021" name="Sci. Data">
        <title>Chromosome-scale genome sequencing, assembly and annotation of six genomes from subfamily Leishmaniinae.</title>
        <authorList>
            <person name="Almutairi H."/>
            <person name="Urbaniak M.D."/>
            <person name="Bates M.D."/>
            <person name="Jariyapan N."/>
            <person name="Kwakye-Nuako G."/>
            <person name="Thomaz Soccol V."/>
            <person name="Al-Salem W.S."/>
            <person name="Dillon R.J."/>
            <person name="Bates P.A."/>
            <person name="Gatherer D."/>
        </authorList>
    </citation>
    <scope>NUCLEOTIDE SEQUENCE [LARGE SCALE GENOMIC DNA]</scope>
</reference>
<dbReference type="SMART" id="SM00271">
    <property type="entry name" value="DnaJ"/>
    <property type="match status" value="1"/>
</dbReference>
<dbReference type="InterPro" id="IPR050817">
    <property type="entry name" value="DjlA_DnaK_co-chaperone"/>
</dbReference>
<dbReference type="PRINTS" id="PR00625">
    <property type="entry name" value="JDOMAIN"/>
</dbReference>
<keyword evidence="1" id="KW-1133">Transmembrane helix</keyword>
<evidence type="ECO:0000313" key="3">
    <source>
        <dbReference type="EMBL" id="KAG5471533.1"/>
    </source>
</evidence>
<dbReference type="PANTHER" id="PTHR24074">
    <property type="entry name" value="CO-CHAPERONE PROTEIN DJLA"/>
    <property type="match status" value="1"/>
</dbReference>
<dbReference type="AlphaFoldDB" id="A0A836KMT2"/>
<gene>
    <name evidence="3" type="ORF">LSCM1_01627</name>
</gene>
<dbReference type="InterPro" id="IPR001623">
    <property type="entry name" value="DnaJ_domain"/>
</dbReference>
<evidence type="ECO:0000259" key="2">
    <source>
        <dbReference type="PROSITE" id="PS50076"/>
    </source>
</evidence>
<proteinExistence type="predicted"/>
<keyword evidence="1" id="KW-0472">Membrane</keyword>
<accession>A0A836KMT2</accession>
<keyword evidence="1" id="KW-0812">Transmembrane</keyword>
<dbReference type="Gene3D" id="1.10.287.110">
    <property type="entry name" value="DnaJ domain"/>
    <property type="match status" value="1"/>
</dbReference>
<feature type="transmembrane region" description="Helical" evidence="1">
    <location>
        <begin position="119"/>
        <end position="141"/>
    </location>
</feature>
<organism evidence="3 4">
    <name type="scientific">Leishmania martiniquensis</name>
    <dbReference type="NCBI Taxonomy" id="1580590"/>
    <lineage>
        <taxon>Eukaryota</taxon>
        <taxon>Discoba</taxon>
        <taxon>Euglenozoa</taxon>
        <taxon>Kinetoplastea</taxon>
        <taxon>Metakinetoplastina</taxon>
        <taxon>Trypanosomatida</taxon>
        <taxon>Trypanosomatidae</taxon>
        <taxon>Leishmaniinae</taxon>
        <taxon>Leishmania</taxon>
    </lineage>
</organism>
<dbReference type="KEGG" id="lmat:92511740"/>
<dbReference type="Proteomes" id="UP000673552">
    <property type="component" value="Unassembled WGS sequence"/>
</dbReference>
<protein>
    <recommendedName>
        <fullName evidence="2">J domain-containing protein</fullName>
    </recommendedName>
</protein>
<evidence type="ECO:0000313" key="4">
    <source>
        <dbReference type="Proteomes" id="UP000673552"/>
    </source>
</evidence>
<comment type="caution">
    <text evidence="3">The sequence shown here is derived from an EMBL/GenBank/DDBJ whole genome shotgun (WGS) entry which is preliminary data.</text>
</comment>
<reference evidence="4" key="1">
    <citation type="journal article" date="2021" name="Microbiol. Resour. Announc.">
        <title>LGAAP: Leishmaniinae Genome Assembly and Annotation Pipeline.</title>
        <authorList>
            <person name="Almutairi H."/>
            <person name="Urbaniak M.D."/>
            <person name="Bates M.D."/>
            <person name="Jariyapan N."/>
            <person name="Kwakye-Nuako G."/>
            <person name="Thomaz-Soccol V."/>
            <person name="Al-Salem W.S."/>
            <person name="Dillon R.J."/>
            <person name="Bates P.A."/>
            <person name="Gatherer D."/>
        </authorList>
    </citation>
    <scope>NUCLEOTIDE SEQUENCE [LARGE SCALE GENOMIC DNA]</scope>
</reference>
<sequence length="217" mass="23855">MLRTSARLLAAAGVGPFDPYKILGVKPDASKDEIKKAYHRLALRFHPDSGAEGNSARFAAVNEAYETVKDGKWKHSAEQQQQAAQQGGGGGWDPKMRMYVYEQPGSTADGYVTGDTEKYLRFFMIGCFLFIFARVALLFCFSTKKQSGHLESAPDQDLSEGSVPRVAFGVQEAPSSQSLFNAPGGFRSDSVHADEEVEYKWSENGASIHIKDPLSHR</sequence>
<evidence type="ECO:0000256" key="1">
    <source>
        <dbReference type="SAM" id="Phobius"/>
    </source>
</evidence>
<dbReference type="PROSITE" id="PS50076">
    <property type="entry name" value="DNAJ_2"/>
    <property type="match status" value="1"/>
</dbReference>
<dbReference type="RefSeq" id="XP_067176507.1">
    <property type="nucleotide sequence ID" value="XM_067319228.1"/>
</dbReference>
<feature type="domain" description="J" evidence="2">
    <location>
        <begin position="18"/>
        <end position="81"/>
    </location>
</feature>
<dbReference type="InterPro" id="IPR036869">
    <property type="entry name" value="J_dom_sf"/>
</dbReference>
<dbReference type="SUPFAM" id="SSF46565">
    <property type="entry name" value="Chaperone J-domain"/>
    <property type="match status" value="1"/>
</dbReference>
<dbReference type="CDD" id="cd06257">
    <property type="entry name" value="DnaJ"/>
    <property type="match status" value="1"/>
</dbReference>
<dbReference type="GeneID" id="92511740"/>
<name>A0A836KMT2_9TRYP</name>